<dbReference type="EMBL" id="BNBO01000053">
    <property type="protein sequence ID" value="GHH81604.1"/>
    <property type="molecule type" value="Genomic_DNA"/>
</dbReference>
<dbReference type="Pfam" id="PF00583">
    <property type="entry name" value="Acetyltransf_1"/>
    <property type="match status" value="1"/>
</dbReference>
<sequence length="165" mass="17961">MITVRTATHRDYPAAEDILAEEKLGDDAGLPVFWQAAVACCPNTEEVIGVIEFDLAYDVGHEAQRPDHPGMHVWVFALAVRADRRDQGVGSQLLRFAAEEGRRAGRTFLALYVQDGGTDAKSQARSRFFARRGLVSIADSIGDSTFGAALEDLTFPTPVGDRSSH</sequence>
<comment type="caution">
    <text evidence="2">The sequence shown here is derived from an EMBL/GenBank/DDBJ whole genome shotgun (WGS) entry which is preliminary data.</text>
</comment>
<dbReference type="CDD" id="cd04301">
    <property type="entry name" value="NAT_SF"/>
    <property type="match status" value="1"/>
</dbReference>
<feature type="domain" description="N-acetyltransferase" evidence="1">
    <location>
        <begin position="2"/>
        <end position="165"/>
    </location>
</feature>
<dbReference type="GO" id="GO:0016747">
    <property type="term" value="F:acyltransferase activity, transferring groups other than amino-acyl groups"/>
    <property type="evidence" value="ECO:0007669"/>
    <property type="project" value="InterPro"/>
</dbReference>
<dbReference type="InterPro" id="IPR016181">
    <property type="entry name" value="Acyl_CoA_acyltransferase"/>
</dbReference>
<accession>A0A919GBW9</accession>
<dbReference type="AlphaFoldDB" id="A0A919GBW9"/>
<dbReference type="Gene3D" id="3.40.630.30">
    <property type="match status" value="1"/>
</dbReference>
<dbReference type="SUPFAM" id="SSF55729">
    <property type="entry name" value="Acyl-CoA N-acyltransferases (Nat)"/>
    <property type="match status" value="1"/>
</dbReference>
<evidence type="ECO:0000313" key="2">
    <source>
        <dbReference type="EMBL" id="GHH81604.1"/>
    </source>
</evidence>
<dbReference type="PROSITE" id="PS51186">
    <property type="entry name" value="GNAT"/>
    <property type="match status" value="1"/>
</dbReference>
<dbReference type="InterPro" id="IPR000182">
    <property type="entry name" value="GNAT_dom"/>
</dbReference>
<reference evidence="2" key="1">
    <citation type="journal article" date="2014" name="Int. J. Syst. Evol. Microbiol.">
        <title>Complete genome sequence of Corynebacterium casei LMG S-19264T (=DSM 44701T), isolated from a smear-ripened cheese.</title>
        <authorList>
            <consortium name="US DOE Joint Genome Institute (JGI-PGF)"/>
            <person name="Walter F."/>
            <person name="Albersmeier A."/>
            <person name="Kalinowski J."/>
            <person name="Ruckert C."/>
        </authorList>
    </citation>
    <scope>NUCLEOTIDE SEQUENCE</scope>
    <source>
        <strain evidence="2">JCM 4646</strain>
    </source>
</reference>
<organism evidence="2 3">
    <name type="scientific">Kitasatospora indigofera</name>
    <dbReference type="NCBI Taxonomy" id="67307"/>
    <lineage>
        <taxon>Bacteria</taxon>
        <taxon>Bacillati</taxon>
        <taxon>Actinomycetota</taxon>
        <taxon>Actinomycetes</taxon>
        <taxon>Kitasatosporales</taxon>
        <taxon>Streptomycetaceae</taxon>
        <taxon>Kitasatospora</taxon>
    </lineage>
</organism>
<keyword evidence="3" id="KW-1185">Reference proteome</keyword>
<reference evidence="2" key="2">
    <citation type="submission" date="2020-09" db="EMBL/GenBank/DDBJ databases">
        <authorList>
            <person name="Sun Q."/>
            <person name="Ohkuma M."/>
        </authorList>
    </citation>
    <scope>NUCLEOTIDE SEQUENCE</scope>
    <source>
        <strain evidence="2">JCM 4646</strain>
    </source>
</reference>
<proteinExistence type="predicted"/>
<name>A0A919GBW9_9ACTN</name>
<protein>
    <recommendedName>
        <fullName evidence="1">N-acetyltransferase domain-containing protein</fullName>
    </recommendedName>
</protein>
<evidence type="ECO:0000259" key="1">
    <source>
        <dbReference type="PROSITE" id="PS51186"/>
    </source>
</evidence>
<gene>
    <name evidence="2" type="ORF">GCM10018781_64610</name>
</gene>
<evidence type="ECO:0000313" key="3">
    <source>
        <dbReference type="Proteomes" id="UP000617734"/>
    </source>
</evidence>
<dbReference type="Proteomes" id="UP000617734">
    <property type="component" value="Unassembled WGS sequence"/>
</dbReference>